<proteinExistence type="predicted"/>
<evidence type="ECO:0000256" key="1">
    <source>
        <dbReference type="SAM" id="MobiDB-lite"/>
    </source>
</evidence>
<sequence>MRLWPVLYEATGAASAFGFLCYDFAFMSLPVSYTLISFSLFSLYVQAFGLMAMYRRSIPSIRQYYYLLVIMFILDCARMILYPPVQNLLPTPEQELQIFNLDLDSILSANPADPASITDLLFEELSLAEALLASIITVALDIWLCKQMVQDLEKIEAEEAQARVQAQAQTQAQIRAHTQSQTSSERTPSALEQELHEKQD</sequence>
<keyword evidence="2" id="KW-0812">Transmembrane</keyword>
<keyword evidence="2" id="KW-1133">Transmembrane helix</keyword>
<keyword evidence="4" id="KW-1185">Reference proteome</keyword>
<comment type="caution">
    <text evidence="3">The sequence shown here is derived from an EMBL/GenBank/DDBJ whole genome shotgun (WGS) entry which is preliminary data.</text>
</comment>
<keyword evidence="2" id="KW-0472">Membrane</keyword>
<feature type="compositionally biased region" description="Low complexity" evidence="1">
    <location>
        <begin position="168"/>
        <end position="179"/>
    </location>
</feature>
<organism evidence="3 4">
    <name type="scientific">Podila minutissima</name>
    <dbReference type="NCBI Taxonomy" id="64525"/>
    <lineage>
        <taxon>Eukaryota</taxon>
        <taxon>Fungi</taxon>
        <taxon>Fungi incertae sedis</taxon>
        <taxon>Mucoromycota</taxon>
        <taxon>Mortierellomycotina</taxon>
        <taxon>Mortierellomycetes</taxon>
        <taxon>Mortierellales</taxon>
        <taxon>Mortierellaceae</taxon>
        <taxon>Podila</taxon>
    </lineage>
</organism>
<reference evidence="3" key="1">
    <citation type="journal article" date="2020" name="Fungal Divers.">
        <title>Resolving the Mortierellaceae phylogeny through synthesis of multi-gene phylogenetics and phylogenomics.</title>
        <authorList>
            <person name="Vandepol N."/>
            <person name="Liber J."/>
            <person name="Desiro A."/>
            <person name="Na H."/>
            <person name="Kennedy M."/>
            <person name="Barry K."/>
            <person name="Grigoriev I.V."/>
            <person name="Miller A.N."/>
            <person name="O'Donnell K."/>
            <person name="Stajich J.E."/>
            <person name="Bonito G."/>
        </authorList>
    </citation>
    <scope>NUCLEOTIDE SEQUENCE</scope>
    <source>
        <strain evidence="3">NVP1</strain>
    </source>
</reference>
<dbReference type="EMBL" id="JAAAUY010000011">
    <property type="protein sequence ID" value="KAF9338006.1"/>
    <property type="molecule type" value="Genomic_DNA"/>
</dbReference>
<evidence type="ECO:0000256" key="2">
    <source>
        <dbReference type="SAM" id="Phobius"/>
    </source>
</evidence>
<evidence type="ECO:0000313" key="3">
    <source>
        <dbReference type="EMBL" id="KAF9338006.1"/>
    </source>
</evidence>
<dbReference type="AlphaFoldDB" id="A0A9P5SXJ5"/>
<gene>
    <name evidence="3" type="ORF">BG006_000586</name>
</gene>
<accession>A0A9P5SXJ5</accession>
<feature type="region of interest" description="Disordered" evidence="1">
    <location>
        <begin position="168"/>
        <end position="200"/>
    </location>
</feature>
<dbReference type="Proteomes" id="UP000696485">
    <property type="component" value="Unassembled WGS sequence"/>
</dbReference>
<feature type="transmembrane region" description="Helical" evidence="2">
    <location>
        <begin position="64"/>
        <end position="82"/>
    </location>
</feature>
<feature type="transmembrane region" description="Helical" evidence="2">
    <location>
        <begin position="31"/>
        <end position="52"/>
    </location>
</feature>
<name>A0A9P5SXJ5_9FUNG</name>
<evidence type="ECO:0000313" key="4">
    <source>
        <dbReference type="Proteomes" id="UP000696485"/>
    </source>
</evidence>
<protein>
    <submittedName>
        <fullName evidence="3">Uncharacterized protein</fullName>
    </submittedName>
</protein>